<protein>
    <recommendedName>
        <fullName evidence="1">HTH arsR-type domain-containing protein</fullName>
    </recommendedName>
</protein>
<dbReference type="InterPro" id="IPR001845">
    <property type="entry name" value="HTH_ArsR_DNA-bd_dom"/>
</dbReference>
<accession>A0A366MCV0</accession>
<proteinExistence type="predicted"/>
<name>A0A366MCV0_9EURY</name>
<evidence type="ECO:0000313" key="2">
    <source>
        <dbReference type="EMBL" id="RBQ24015.1"/>
    </source>
</evidence>
<keyword evidence="3" id="KW-1185">Reference proteome</keyword>
<dbReference type="PROSITE" id="PS50987">
    <property type="entry name" value="HTH_ARSR_2"/>
    <property type="match status" value="1"/>
</dbReference>
<sequence length="59" mass="6827">MANQTCDIKSIREDLIEDISEKVVEDEVYTNISNLFKLFGDYNRVRIICALPSSRILCM</sequence>
<evidence type="ECO:0000259" key="1">
    <source>
        <dbReference type="PROSITE" id="PS50987"/>
    </source>
</evidence>
<comment type="caution">
    <text evidence="2">The sequence shown here is derived from an EMBL/GenBank/DDBJ whole genome shotgun (WGS) entry which is preliminary data.</text>
</comment>
<gene>
    <name evidence="2" type="ORF">ALNOE001_05710</name>
</gene>
<feature type="domain" description="HTH arsR-type" evidence="1">
    <location>
        <begin position="24"/>
        <end position="59"/>
    </location>
</feature>
<dbReference type="GO" id="GO:0003700">
    <property type="term" value="F:DNA-binding transcription factor activity"/>
    <property type="evidence" value="ECO:0007669"/>
    <property type="project" value="InterPro"/>
</dbReference>
<dbReference type="AlphaFoldDB" id="A0A366MCV0"/>
<organism evidence="2 3">
    <name type="scientific">Candidatus Methanobinarius endosymbioticus</name>
    <dbReference type="NCBI Taxonomy" id="2006182"/>
    <lineage>
        <taxon>Archaea</taxon>
        <taxon>Methanobacteriati</taxon>
        <taxon>Methanobacteriota</taxon>
        <taxon>Methanomada group</taxon>
        <taxon>Methanobacteria</taxon>
        <taxon>Methanobacteriales</taxon>
        <taxon>Methanobacteriaceae</taxon>
        <taxon>Candidatus Methanobinarius</taxon>
    </lineage>
</organism>
<dbReference type="Proteomes" id="UP000253099">
    <property type="component" value="Unassembled WGS sequence"/>
</dbReference>
<dbReference type="EMBL" id="NIZT01000012">
    <property type="protein sequence ID" value="RBQ24015.1"/>
    <property type="molecule type" value="Genomic_DNA"/>
</dbReference>
<evidence type="ECO:0000313" key="3">
    <source>
        <dbReference type="Proteomes" id="UP000253099"/>
    </source>
</evidence>
<reference evidence="2 3" key="1">
    <citation type="submission" date="2018-06" db="EMBL/GenBank/DDBJ databases">
        <title>Genomic insight into two independent archaeal endosymbiosis events.</title>
        <authorList>
            <person name="Lind A.E."/>
            <person name="Lewis W.H."/>
            <person name="Spang A."/>
            <person name="Guy L."/>
            <person name="Embley M.T."/>
            <person name="Ettema T.J.G."/>
        </authorList>
    </citation>
    <scope>NUCLEOTIDE SEQUENCE [LARGE SCALE GENOMIC DNA]</scope>
    <source>
        <strain evidence="2">NOE</strain>
    </source>
</reference>